<feature type="compositionally biased region" description="Polar residues" evidence="1">
    <location>
        <begin position="432"/>
        <end position="458"/>
    </location>
</feature>
<name>A0A9P8XQN2_9PEZI</name>
<feature type="region of interest" description="Disordered" evidence="1">
    <location>
        <begin position="432"/>
        <end position="467"/>
    </location>
</feature>
<sequence length="498" mass="52093">MALALIGYYASSSTAQASSCKTIDTSLSSSTANPTTYYPVQPAPTETYQYPETSSDTSQTSSSCDSTTTVPSSLLESMSSSPIRSWPDSYSLTVTESMESYPVSESQTTQQTTSHLSTTSEQPPYSADYPSVGSSSTAYSSTTHSSIAYSSIAYSSIAYSSIAYSSIAYSPTGHSSSYSTVSKHSWSSSSYLVSELSSTASPADPYPTSSTGLITISSLNSHGSSTTTGKGQSSKSSGTTPDYPTSSTEISSGQDSSTEHYPSAAESSYATAVESDNYTIMPTEGSPPIETAIADTSQYNHGTTIGHSYTKVPDYLPAPPSNIKPTETPWSSPTQTQYAEYPVVPTFTPESSSRAEAHGESSVDSYPLVDPTSSQDLFPSIAQEVDGSSSPEYNTGGIVGDVNEGHNTSSDMVRADTTTDKASIMTSASVLDSIQQTEPDSSDAYSTARAQPALQTSGGADPPVLGNEPDTVELVSISRRCGPVHQALLMAAIALVYL</sequence>
<evidence type="ECO:0000313" key="3">
    <source>
        <dbReference type="Proteomes" id="UP000756346"/>
    </source>
</evidence>
<comment type="caution">
    <text evidence="2">The sequence shown here is derived from an EMBL/GenBank/DDBJ whole genome shotgun (WGS) entry which is preliminary data.</text>
</comment>
<reference evidence="2" key="1">
    <citation type="journal article" date="2021" name="Nat. Commun.">
        <title>Genetic determinants of endophytism in the Arabidopsis root mycobiome.</title>
        <authorList>
            <person name="Mesny F."/>
            <person name="Miyauchi S."/>
            <person name="Thiergart T."/>
            <person name="Pickel B."/>
            <person name="Atanasova L."/>
            <person name="Karlsson M."/>
            <person name="Huettel B."/>
            <person name="Barry K.W."/>
            <person name="Haridas S."/>
            <person name="Chen C."/>
            <person name="Bauer D."/>
            <person name="Andreopoulos W."/>
            <person name="Pangilinan J."/>
            <person name="LaButti K."/>
            <person name="Riley R."/>
            <person name="Lipzen A."/>
            <person name="Clum A."/>
            <person name="Drula E."/>
            <person name="Henrissat B."/>
            <person name="Kohler A."/>
            <person name="Grigoriev I.V."/>
            <person name="Martin F.M."/>
            <person name="Hacquard S."/>
        </authorList>
    </citation>
    <scope>NUCLEOTIDE SEQUENCE</scope>
    <source>
        <strain evidence="2">MPI-CAGE-CH-0230</strain>
    </source>
</reference>
<feature type="compositionally biased region" description="Polar residues" evidence="1">
    <location>
        <begin position="20"/>
        <end position="52"/>
    </location>
</feature>
<feature type="compositionally biased region" description="Low complexity" evidence="1">
    <location>
        <begin position="53"/>
        <end position="81"/>
    </location>
</feature>
<feature type="compositionally biased region" description="Polar residues" evidence="1">
    <location>
        <begin position="88"/>
        <end position="98"/>
    </location>
</feature>
<dbReference type="EMBL" id="JAGTJQ010000015">
    <property type="protein sequence ID" value="KAH7012216.1"/>
    <property type="molecule type" value="Genomic_DNA"/>
</dbReference>
<gene>
    <name evidence="2" type="ORF">B0I36DRAFT_356298</name>
</gene>
<feature type="compositionally biased region" description="Low complexity" evidence="1">
    <location>
        <begin position="220"/>
        <end position="240"/>
    </location>
</feature>
<evidence type="ECO:0000313" key="2">
    <source>
        <dbReference type="EMBL" id="KAH7012216.1"/>
    </source>
</evidence>
<protein>
    <submittedName>
        <fullName evidence="2">Uncharacterized protein</fullName>
    </submittedName>
</protein>
<proteinExistence type="predicted"/>
<feature type="region of interest" description="Disordered" evidence="1">
    <location>
        <begin position="220"/>
        <end position="269"/>
    </location>
</feature>
<dbReference type="RefSeq" id="XP_046004592.1">
    <property type="nucleotide sequence ID" value="XM_046157592.1"/>
</dbReference>
<feature type="compositionally biased region" description="Low complexity" evidence="1">
    <location>
        <begin position="104"/>
        <end position="122"/>
    </location>
</feature>
<dbReference type="AlphaFoldDB" id="A0A9P8XQN2"/>
<dbReference type="Proteomes" id="UP000756346">
    <property type="component" value="Unassembled WGS sequence"/>
</dbReference>
<accession>A0A9P8XQN2</accession>
<dbReference type="GeneID" id="70187138"/>
<feature type="compositionally biased region" description="Polar residues" evidence="1">
    <location>
        <begin position="242"/>
        <end position="269"/>
    </location>
</feature>
<feature type="region of interest" description="Disordered" evidence="1">
    <location>
        <begin position="349"/>
        <end position="372"/>
    </location>
</feature>
<organism evidence="2 3">
    <name type="scientific">Microdochium trichocladiopsis</name>
    <dbReference type="NCBI Taxonomy" id="1682393"/>
    <lineage>
        <taxon>Eukaryota</taxon>
        <taxon>Fungi</taxon>
        <taxon>Dikarya</taxon>
        <taxon>Ascomycota</taxon>
        <taxon>Pezizomycotina</taxon>
        <taxon>Sordariomycetes</taxon>
        <taxon>Xylariomycetidae</taxon>
        <taxon>Xylariales</taxon>
        <taxon>Microdochiaceae</taxon>
        <taxon>Microdochium</taxon>
    </lineage>
</organism>
<keyword evidence="3" id="KW-1185">Reference proteome</keyword>
<feature type="region of interest" description="Disordered" evidence="1">
    <location>
        <begin position="12"/>
        <end position="134"/>
    </location>
</feature>
<evidence type="ECO:0000256" key="1">
    <source>
        <dbReference type="SAM" id="MobiDB-lite"/>
    </source>
</evidence>